<feature type="transmembrane region" description="Helical" evidence="2">
    <location>
        <begin position="117"/>
        <end position="137"/>
    </location>
</feature>
<comment type="similarity">
    <text evidence="1">Belongs to the hexokinase family.</text>
</comment>
<keyword evidence="4" id="KW-1185">Reference proteome</keyword>
<name>A0ABC8SKY9_9AQUA</name>
<dbReference type="GO" id="GO:0005524">
    <property type="term" value="F:ATP binding"/>
    <property type="evidence" value="ECO:0007669"/>
    <property type="project" value="UniProtKB-UniRule"/>
</dbReference>
<comment type="caution">
    <text evidence="3">The sequence shown here is derived from an EMBL/GenBank/DDBJ whole genome shotgun (WGS) entry which is preliminary data.</text>
</comment>
<dbReference type="GO" id="GO:0006096">
    <property type="term" value="P:glycolytic process"/>
    <property type="evidence" value="ECO:0007669"/>
    <property type="project" value="UniProtKB-KW"/>
</dbReference>
<dbReference type="InterPro" id="IPR043129">
    <property type="entry name" value="ATPase_NBD"/>
</dbReference>
<evidence type="ECO:0000256" key="2">
    <source>
        <dbReference type="SAM" id="Phobius"/>
    </source>
</evidence>
<keyword evidence="1" id="KW-0547">Nucleotide-binding</keyword>
<keyword evidence="1" id="KW-0418">Kinase</keyword>
<sequence>AYDRAAIKFRGVEADINFSLDYYDEDLKQVGKELVKDMNQALENHGVNMRVSTLLDDTIGDLAGGRYYNRDSVAAVTMGMGTNAAYVEPAQSVSNIIVLVRVFFVWVSKLILSNPSIYNIMSFLITITGLYMVRTLFLMASSIFFFFFCSFVQLFPFLHLGIWLCNVFIDDDC</sequence>
<evidence type="ECO:0000313" key="4">
    <source>
        <dbReference type="Proteomes" id="UP001642360"/>
    </source>
</evidence>
<evidence type="ECO:0000313" key="3">
    <source>
        <dbReference type="EMBL" id="CAK9157562.1"/>
    </source>
</evidence>
<feature type="non-terminal residue" evidence="3">
    <location>
        <position position="1"/>
    </location>
</feature>
<dbReference type="GO" id="GO:0004396">
    <property type="term" value="F:hexokinase activity"/>
    <property type="evidence" value="ECO:0007669"/>
    <property type="project" value="UniProtKB-UniRule"/>
</dbReference>
<dbReference type="EMBL" id="CAUOFW020003025">
    <property type="protein sequence ID" value="CAK9157562.1"/>
    <property type="molecule type" value="Genomic_DNA"/>
</dbReference>
<dbReference type="Proteomes" id="UP001642360">
    <property type="component" value="Unassembled WGS sequence"/>
</dbReference>
<keyword evidence="1" id="KW-0808">Transferase</keyword>
<proteinExistence type="inferred from homology"/>
<accession>A0ABC8SKY9</accession>
<gene>
    <name evidence="3" type="ORF">ILEXP_LOCUS26123</name>
</gene>
<organism evidence="3 4">
    <name type="scientific">Ilex paraguariensis</name>
    <name type="common">yerba mate</name>
    <dbReference type="NCBI Taxonomy" id="185542"/>
    <lineage>
        <taxon>Eukaryota</taxon>
        <taxon>Viridiplantae</taxon>
        <taxon>Streptophyta</taxon>
        <taxon>Embryophyta</taxon>
        <taxon>Tracheophyta</taxon>
        <taxon>Spermatophyta</taxon>
        <taxon>Magnoliopsida</taxon>
        <taxon>eudicotyledons</taxon>
        <taxon>Gunneridae</taxon>
        <taxon>Pentapetalae</taxon>
        <taxon>asterids</taxon>
        <taxon>campanulids</taxon>
        <taxon>Aquifoliales</taxon>
        <taxon>Aquifoliaceae</taxon>
        <taxon>Ilex</taxon>
    </lineage>
</organism>
<protein>
    <recommendedName>
        <fullName evidence="1">Phosphotransferase</fullName>
        <ecNumber evidence="1">2.7.1.-</ecNumber>
    </recommendedName>
</protein>
<dbReference type="SUPFAM" id="SSF53067">
    <property type="entry name" value="Actin-like ATPase domain"/>
    <property type="match status" value="1"/>
</dbReference>
<dbReference type="PANTHER" id="PTHR19443">
    <property type="entry name" value="HEXOKINASE"/>
    <property type="match status" value="1"/>
</dbReference>
<dbReference type="AlphaFoldDB" id="A0ABC8SKY9"/>
<dbReference type="PANTHER" id="PTHR19443:SF18">
    <property type="entry name" value="HEXOKINASE-LIKE 2 PROTEIN-RELATED"/>
    <property type="match status" value="1"/>
</dbReference>
<keyword evidence="1" id="KW-0324">Glycolysis</keyword>
<dbReference type="InterPro" id="IPR001312">
    <property type="entry name" value="Hexokinase"/>
</dbReference>
<reference evidence="3 4" key="1">
    <citation type="submission" date="2024-02" db="EMBL/GenBank/DDBJ databases">
        <authorList>
            <person name="Vignale AGUSTIN F."/>
            <person name="Sosa J E."/>
            <person name="Modenutti C."/>
        </authorList>
    </citation>
    <scope>NUCLEOTIDE SEQUENCE [LARGE SCALE GENOMIC DNA]</scope>
</reference>
<keyword evidence="2" id="KW-1133">Transmembrane helix</keyword>
<feature type="transmembrane region" description="Helical" evidence="2">
    <location>
        <begin position="144"/>
        <end position="169"/>
    </location>
</feature>
<dbReference type="EC" id="2.7.1.-" evidence="1"/>
<keyword evidence="2" id="KW-0472">Membrane</keyword>
<keyword evidence="1" id="KW-0067">ATP-binding</keyword>
<evidence type="ECO:0000256" key="1">
    <source>
        <dbReference type="RuleBase" id="RU362007"/>
    </source>
</evidence>
<keyword evidence="2" id="KW-0812">Transmembrane</keyword>
<dbReference type="Gene3D" id="3.30.420.40">
    <property type="match status" value="1"/>
</dbReference>